<name>A0A926ECV0_9FIRM</name>
<feature type="transmembrane region" description="Helical" evidence="1">
    <location>
        <begin position="306"/>
        <end position="330"/>
    </location>
</feature>
<dbReference type="EMBL" id="JACRTC010000001">
    <property type="protein sequence ID" value="MBC8569606.1"/>
    <property type="molecule type" value="Genomic_DNA"/>
</dbReference>
<feature type="chain" id="PRO_5037644507" evidence="2">
    <location>
        <begin position="21"/>
        <end position="385"/>
    </location>
</feature>
<organism evidence="3 4">
    <name type="scientific">Zongyangia hominis</name>
    <dbReference type="NCBI Taxonomy" id="2763677"/>
    <lineage>
        <taxon>Bacteria</taxon>
        <taxon>Bacillati</taxon>
        <taxon>Bacillota</taxon>
        <taxon>Clostridia</taxon>
        <taxon>Eubacteriales</taxon>
        <taxon>Oscillospiraceae</taxon>
        <taxon>Zongyangia</taxon>
    </lineage>
</organism>
<keyword evidence="1" id="KW-0472">Membrane</keyword>
<protein>
    <submittedName>
        <fullName evidence="3">Stage III sporulation protein AE</fullName>
    </submittedName>
</protein>
<feature type="transmembrane region" description="Helical" evidence="1">
    <location>
        <begin position="129"/>
        <end position="147"/>
    </location>
</feature>
<dbReference type="Proteomes" id="UP000660861">
    <property type="component" value="Unassembled WGS sequence"/>
</dbReference>
<feature type="transmembrane region" description="Helical" evidence="1">
    <location>
        <begin position="356"/>
        <end position="381"/>
    </location>
</feature>
<keyword evidence="4" id="KW-1185">Reference proteome</keyword>
<comment type="caution">
    <text evidence="3">The sequence shown here is derived from an EMBL/GenBank/DDBJ whole genome shotgun (WGS) entry which is preliminary data.</text>
</comment>
<accession>A0A926ECV0</accession>
<keyword evidence="1" id="KW-1133">Transmembrane helix</keyword>
<evidence type="ECO:0000313" key="3">
    <source>
        <dbReference type="EMBL" id="MBC8569606.1"/>
    </source>
</evidence>
<reference evidence="3" key="1">
    <citation type="submission" date="2020-08" db="EMBL/GenBank/DDBJ databases">
        <title>Genome public.</title>
        <authorList>
            <person name="Liu C."/>
            <person name="Sun Q."/>
        </authorList>
    </citation>
    <scope>NUCLEOTIDE SEQUENCE</scope>
    <source>
        <strain evidence="3">NSJ-54</strain>
    </source>
</reference>
<dbReference type="RefSeq" id="WP_262396701.1">
    <property type="nucleotide sequence ID" value="NZ_JACRTC010000001.1"/>
</dbReference>
<sequence length="385" mass="41106">MKKILLFLLVLVLLTVPVHAASSGESQSQSPDIQEQFDEQLQSSGADELIENAPEEVKESLYDLGLDTISFQKILSLSPKEFLPFFVDQIKGIVVRPIKLLAIVVGIIVLCALMNTLKQSIAKNRLNEVFHVVSILCICAAVITPVIDCISKTGKTIFDCSNFLISFVPVLSGVMTAGGQIVTSTSYQIFLFWAAEIVSVLVSRTLVPFLGIYLAIAIVASINPEFQLYKIADSIKSFVCWALGGLLTVFVGILSIQGIVASSADTVSLKATKFLISSVIPVVGGALSDALGSVQSCVKLLKTSVGAYGIIIAVLTFLPLLIESVSWLLVTKVSQIVADFLGVEGIAPVLKATSSVISIILSIILCFMMLIIITTTIMMMLGTGG</sequence>
<evidence type="ECO:0000313" key="4">
    <source>
        <dbReference type="Proteomes" id="UP000660861"/>
    </source>
</evidence>
<gene>
    <name evidence="3" type="ORF">H8709_02055</name>
</gene>
<feature type="transmembrane region" description="Helical" evidence="1">
    <location>
        <begin position="274"/>
        <end position="294"/>
    </location>
</feature>
<feature type="transmembrane region" description="Helical" evidence="1">
    <location>
        <begin position="238"/>
        <end position="262"/>
    </location>
</feature>
<keyword evidence="1" id="KW-0812">Transmembrane</keyword>
<dbReference type="Pfam" id="PF09546">
    <property type="entry name" value="Spore_III_AE"/>
    <property type="match status" value="1"/>
</dbReference>
<feature type="transmembrane region" description="Helical" evidence="1">
    <location>
        <begin position="98"/>
        <end position="117"/>
    </location>
</feature>
<keyword evidence="2" id="KW-0732">Signal</keyword>
<feature type="signal peptide" evidence="2">
    <location>
        <begin position="1"/>
        <end position="20"/>
    </location>
</feature>
<evidence type="ECO:0000256" key="1">
    <source>
        <dbReference type="SAM" id="Phobius"/>
    </source>
</evidence>
<feature type="transmembrane region" description="Helical" evidence="1">
    <location>
        <begin position="206"/>
        <end position="226"/>
    </location>
</feature>
<dbReference type="AlphaFoldDB" id="A0A926ECV0"/>
<evidence type="ECO:0000256" key="2">
    <source>
        <dbReference type="SAM" id="SignalP"/>
    </source>
</evidence>
<proteinExistence type="predicted"/>
<dbReference type="InterPro" id="IPR014194">
    <property type="entry name" value="Spore_III_AE"/>
</dbReference>